<sequence length="62" mass="7464">MLTDCETLSINKLYFYRITCRFQAKKPLVYVIQFMVYMRKTPVSDKYNLMSVYKLSYTKSSN</sequence>
<evidence type="ECO:0000313" key="2">
    <source>
        <dbReference type="Proteomes" id="UP000321569"/>
    </source>
</evidence>
<name>A0A512PQU8_9LACO</name>
<accession>A0A512PQU8</accession>
<reference evidence="1 2" key="1">
    <citation type="submission" date="2019-07" db="EMBL/GenBank/DDBJ databases">
        <title>Whole genome shotgun sequence of Lactobacillus rapi NBRC 109618.</title>
        <authorList>
            <person name="Hosoyama A."/>
            <person name="Uohara A."/>
            <person name="Ohji S."/>
            <person name="Ichikawa N."/>
        </authorList>
    </citation>
    <scope>NUCLEOTIDE SEQUENCE [LARGE SCALE GENOMIC DNA]</scope>
    <source>
        <strain evidence="1 2">NBRC 109618</strain>
    </source>
</reference>
<dbReference type="AlphaFoldDB" id="A0A512PQU8"/>
<comment type="caution">
    <text evidence="1">The sequence shown here is derived from an EMBL/GenBank/DDBJ whole genome shotgun (WGS) entry which is preliminary data.</text>
</comment>
<gene>
    <name evidence="1" type="ORF">LRA02_24190</name>
</gene>
<proteinExistence type="predicted"/>
<organism evidence="1 2">
    <name type="scientific">Lentilactobacillus rapi</name>
    <dbReference type="NCBI Taxonomy" id="481723"/>
    <lineage>
        <taxon>Bacteria</taxon>
        <taxon>Bacillati</taxon>
        <taxon>Bacillota</taxon>
        <taxon>Bacilli</taxon>
        <taxon>Lactobacillales</taxon>
        <taxon>Lactobacillaceae</taxon>
        <taxon>Lentilactobacillus</taxon>
    </lineage>
</organism>
<dbReference type="Proteomes" id="UP000321569">
    <property type="component" value="Unassembled WGS sequence"/>
</dbReference>
<protein>
    <submittedName>
        <fullName evidence="1">Uncharacterized protein</fullName>
    </submittedName>
</protein>
<dbReference type="EMBL" id="BKAM01000091">
    <property type="protein sequence ID" value="GEP73551.1"/>
    <property type="molecule type" value="Genomic_DNA"/>
</dbReference>
<evidence type="ECO:0000313" key="1">
    <source>
        <dbReference type="EMBL" id="GEP73551.1"/>
    </source>
</evidence>